<sequence>MTRTQREDTIMLTVIGRKRTSGGVLRAALAAGTILVAGFGAQDAFAQSGRLVIGAVNNAEFVALKDLLPEFNRLYPDIDVEFQLVPENEVRAKITTDVTTQSGIYDLITTGPFEVPMWGRTGWLEPLDEIMDDPAYEADDVFEAYLNGLSHDGKLYAAPGSAQASMLYYRKDRLNAAGLTMPEAPTWDQVVEIASQLHDPASGQYGLCLRGLPGWGQMGAPLGTVINTFGGRWYDADWNAQITSPETSAAIKFYIDTLQSATPPGVTQFGNQECGQAITTGQAAMLFDDSSWSQVFFDPNTNPFAENMAVAMAPVKEAGSKPSAWFWTWAWAVPTSANNKEAALAFIKWVTGPDYIPYAAPIKGWGNMPGPARQSQYEDGSPYSEFATPFMAVLDRTLATVDGVNGTHYDDTPYTGNQYIQIPEFQDLGNRCTQEFSGAVVGQQTADEAIAKCQQYAEDVAVNGGYKN</sequence>
<comment type="caution">
    <text evidence="3">The sequence shown here is derived from an EMBL/GenBank/DDBJ whole genome shotgun (WGS) entry which is preliminary data.</text>
</comment>
<comment type="subcellular location">
    <subcellularLocation>
        <location evidence="1">Periplasm</location>
    </subcellularLocation>
</comment>
<dbReference type="InterPro" id="IPR050490">
    <property type="entry name" value="Bact_solute-bd_prot1"/>
</dbReference>
<dbReference type="Gene3D" id="3.40.190.10">
    <property type="entry name" value="Periplasmic binding protein-like II"/>
    <property type="match status" value="2"/>
</dbReference>
<dbReference type="PANTHER" id="PTHR43649:SF12">
    <property type="entry name" value="DIACETYLCHITOBIOSE BINDING PROTEIN DASA"/>
    <property type="match status" value="1"/>
</dbReference>
<proteinExistence type="inferred from homology"/>
<dbReference type="SUPFAM" id="SSF53850">
    <property type="entry name" value="Periplasmic binding protein-like II"/>
    <property type="match status" value="1"/>
</dbReference>
<dbReference type="Proteomes" id="UP000295301">
    <property type="component" value="Unassembled WGS sequence"/>
</dbReference>
<dbReference type="AlphaFoldDB" id="A0A4R5V1M3"/>
<dbReference type="EMBL" id="SMUV01000068">
    <property type="protein sequence ID" value="TDK45639.1"/>
    <property type="molecule type" value="Genomic_DNA"/>
</dbReference>
<dbReference type="Pfam" id="PF01547">
    <property type="entry name" value="SBP_bac_1"/>
    <property type="match status" value="1"/>
</dbReference>
<dbReference type="CDD" id="cd13585">
    <property type="entry name" value="PBP2_TMBP_like"/>
    <property type="match status" value="1"/>
</dbReference>
<keyword evidence="4" id="KW-1185">Reference proteome</keyword>
<name>A0A4R5V1M3_9RHOB</name>
<accession>A0A4R5V1M3</accession>
<dbReference type="GO" id="GO:0042597">
    <property type="term" value="C:periplasmic space"/>
    <property type="evidence" value="ECO:0007669"/>
    <property type="project" value="UniProtKB-SubCell"/>
</dbReference>
<dbReference type="InterPro" id="IPR006059">
    <property type="entry name" value="SBP"/>
</dbReference>
<gene>
    <name evidence="3" type="ORF">E1832_13310</name>
</gene>
<dbReference type="OrthoDB" id="9804061at2"/>
<protein>
    <submittedName>
        <fullName evidence="3">Sugar ABC transporter substrate-binding protein</fullName>
    </submittedName>
</protein>
<evidence type="ECO:0000256" key="2">
    <source>
        <dbReference type="ARBA" id="ARBA00008520"/>
    </source>
</evidence>
<comment type="similarity">
    <text evidence="2">Belongs to the bacterial solute-binding protein 1 family.</text>
</comment>
<evidence type="ECO:0000256" key="1">
    <source>
        <dbReference type="ARBA" id="ARBA00004418"/>
    </source>
</evidence>
<reference evidence="3 4" key="1">
    <citation type="submission" date="2019-03" db="EMBL/GenBank/DDBJ databases">
        <title>Ruegeria lutea sp. nov., a novel strain, isolated from marine sediment, the Masan Bay, South Korea.</title>
        <authorList>
            <person name="Kim J."/>
            <person name="Kim D.-Y."/>
            <person name="Lee S.-S."/>
        </authorList>
    </citation>
    <scope>NUCLEOTIDE SEQUENCE [LARGE SCALE GENOMIC DNA]</scope>
    <source>
        <strain evidence="3 4">318-1</strain>
    </source>
</reference>
<organism evidence="3 4">
    <name type="scientific">Antarcticimicrobium luteum</name>
    <dbReference type="NCBI Taxonomy" id="2547397"/>
    <lineage>
        <taxon>Bacteria</taxon>
        <taxon>Pseudomonadati</taxon>
        <taxon>Pseudomonadota</taxon>
        <taxon>Alphaproteobacteria</taxon>
        <taxon>Rhodobacterales</taxon>
        <taxon>Paracoccaceae</taxon>
        <taxon>Antarcticimicrobium</taxon>
    </lineage>
</organism>
<evidence type="ECO:0000313" key="4">
    <source>
        <dbReference type="Proteomes" id="UP000295301"/>
    </source>
</evidence>
<dbReference type="PANTHER" id="PTHR43649">
    <property type="entry name" value="ARABINOSE-BINDING PROTEIN-RELATED"/>
    <property type="match status" value="1"/>
</dbReference>
<evidence type="ECO:0000313" key="3">
    <source>
        <dbReference type="EMBL" id="TDK45639.1"/>
    </source>
</evidence>